<evidence type="ECO:0000256" key="5">
    <source>
        <dbReference type="ARBA" id="ARBA00022840"/>
    </source>
</evidence>
<dbReference type="Pfam" id="PF00152">
    <property type="entry name" value="tRNA-synt_2"/>
    <property type="match status" value="1"/>
</dbReference>
<evidence type="ECO:0000313" key="9">
    <source>
        <dbReference type="EMBL" id="CAG9762401.1"/>
    </source>
</evidence>
<dbReference type="InterPro" id="IPR004522">
    <property type="entry name" value="Asn-tRNA-ligase"/>
</dbReference>
<dbReference type="NCBIfam" id="TIGR00457">
    <property type="entry name" value="asnS"/>
    <property type="match status" value="1"/>
</dbReference>
<dbReference type="GO" id="GO:0006421">
    <property type="term" value="P:asparaginyl-tRNA aminoacylation"/>
    <property type="evidence" value="ECO:0007669"/>
    <property type="project" value="InterPro"/>
</dbReference>
<dbReference type="PANTHER" id="PTHR22594">
    <property type="entry name" value="ASPARTYL/LYSYL-TRNA SYNTHETASE"/>
    <property type="match status" value="1"/>
</dbReference>
<evidence type="ECO:0000256" key="6">
    <source>
        <dbReference type="ARBA" id="ARBA00022917"/>
    </source>
</evidence>
<dbReference type="GO" id="GO:0003676">
    <property type="term" value="F:nucleic acid binding"/>
    <property type="evidence" value="ECO:0007669"/>
    <property type="project" value="InterPro"/>
</dbReference>
<keyword evidence="6" id="KW-0648">Protein biosynthesis</keyword>
<name>A0A9N9QKF8_9CUCU</name>
<dbReference type="Proteomes" id="UP001152799">
    <property type="component" value="Chromosome 11"/>
</dbReference>
<keyword evidence="7" id="KW-0030">Aminoacyl-tRNA synthetase</keyword>
<dbReference type="SUPFAM" id="SSF55681">
    <property type="entry name" value="Class II aaRS and biotin synthetases"/>
    <property type="match status" value="1"/>
</dbReference>
<evidence type="ECO:0000256" key="4">
    <source>
        <dbReference type="ARBA" id="ARBA00022741"/>
    </source>
</evidence>
<evidence type="ECO:0000259" key="8">
    <source>
        <dbReference type="PROSITE" id="PS50862"/>
    </source>
</evidence>
<proteinExistence type="inferred from homology"/>
<dbReference type="GO" id="GO:0005524">
    <property type="term" value="F:ATP binding"/>
    <property type="evidence" value="ECO:0007669"/>
    <property type="project" value="UniProtKB-KW"/>
</dbReference>
<evidence type="ECO:0000256" key="7">
    <source>
        <dbReference type="ARBA" id="ARBA00023146"/>
    </source>
</evidence>
<keyword evidence="4" id="KW-0547">Nucleotide-binding</keyword>
<dbReference type="SUPFAM" id="SSF50249">
    <property type="entry name" value="Nucleic acid-binding proteins"/>
    <property type="match status" value="1"/>
</dbReference>
<accession>A0A9N9QKF8</accession>
<dbReference type="InterPro" id="IPR002312">
    <property type="entry name" value="Asp/Asn-tRNA-synth_IIb"/>
</dbReference>
<dbReference type="Gene3D" id="3.30.930.10">
    <property type="entry name" value="Bira Bifunctional Protein, Domain 2"/>
    <property type="match status" value="1"/>
</dbReference>
<dbReference type="CDD" id="cd00776">
    <property type="entry name" value="AsxRS_core"/>
    <property type="match status" value="1"/>
</dbReference>
<dbReference type="EC" id="6.1.1.22" evidence="2"/>
<dbReference type="PRINTS" id="PR01042">
    <property type="entry name" value="TRNASYNTHASP"/>
</dbReference>
<dbReference type="AlphaFoldDB" id="A0A9N9QKF8"/>
<dbReference type="CDD" id="cd04318">
    <property type="entry name" value="EcAsnRS_like_N"/>
    <property type="match status" value="1"/>
</dbReference>
<keyword evidence="3" id="KW-0436">Ligase</keyword>
<evidence type="ECO:0000256" key="2">
    <source>
        <dbReference type="ARBA" id="ARBA00012816"/>
    </source>
</evidence>
<keyword evidence="10" id="KW-1185">Reference proteome</keyword>
<feature type="domain" description="Aminoacyl-transfer RNA synthetases class-II family profile" evidence="8">
    <location>
        <begin position="155"/>
        <end position="449"/>
    </location>
</feature>
<dbReference type="GO" id="GO:0005739">
    <property type="term" value="C:mitochondrion"/>
    <property type="evidence" value="ECO:0007669"/>
    <property type="project" value="TreeGrafter"/>
</dbReference>
<dbReference type="EMBL" id="OU892287">
    <property type="protein sequence ID" value="CAG9762401.1"/>
    <property type="molecule type" value="Genomic_DNA"/>
</dbReference>
<dbReference type="OrthoDB" id="360585at2759"/>
<dbReference type="NCBIfam" id="NF003037">
    <property type="entry name" value="PRK03932.1"/>
    <property type="match status" value="1"/>
</dbReference>
<keyword evidence="5" id="KW-0067">ATP-binding</keyword>
<dbReference type="InterPro" id="IPR012340">
    <property type="entry name" value="NA-bd_OB-fold"/>
</dbReference>
<reference evidence="9" key="1">
    <citation type="submission" date="2022-01" db="EMBL/GenBank/DDBJ databases">
        <authorList>
            <person name="King R."/>
        </authorList>
    </citation>
    <scope>NUCLEOTIDE SEQUENCE</scope>
</reference>
<dbReference type="PANTHER" id="PTHR22594:SF34">
    <property type="entry name" value="ASPARAGINE--TRNA LIGASE, MITOCHONDRIAL-RELATED"/>
    <property type="match status" value="1"/>
</dbReference>
<dbReference type="Pfam" id="PF01336">
    <property type="entry name" value="tRNA_anti-codon"/>
    <property type="match status" value="1"/>
</dbReference>
<evidence type="ECO:0000256" key="3">
    <source>
        <dbReference type="ARBA" id="ARBA00022598"/>
    </source>
</evidence>
<sequence>MYKRLLNRLLISHRNYSYSRSIIDIIKTGQIGETISVQGWIKSLRKQKEVTFIDINDGSTPTNLQIVLTQKSDSKISVGSSISTSGVLKQSPKGQNEVSAENMVLIGECDLAKGYPFAPRKQYEPEYIREHLHFRPRTRKFASLLRLRHAANISIHNYLDEKGYFNIHTPIMTSNDCEGAGEIFKVLPDNEKLLKSMAKENQASELVYFDTKAYLTVSGQLHLEAAAQALNKVYCFGPTFRAENSKSRFHLSEFYMLELEQAFLSNLDDLLIIVEDLIKSVTSNLLQKYSDDIGMCTQNKVSHKWIDKPFIKISYKEALNILSNKLNKTVKGDIVKEHELALTEYFDQVPVFVINWPKNQKPFYMKEIDNENVAAFDLLAPQIGEIAGGSLREDNYDKLKSRLANNNSQLDWYLDLRRFGCVPTGGFGLGFERFLQFVLGIDTVRDSIPFPRWPHNCKL</sequence>
<evidence type="ECO:0000256" key="1">
    <source>
        <dbReference type="ARBA" id="ARBA00008226"/>
    </source>
</evidence>
<dbReference type="Gene3D" id="2.40.50.140">
    <property type="entry name" value="Nucleic acid-binding proteins"/>
    <property type="match status" value="1"/>
</dbReference>
<dbReference type="GO" id="GO:0004816">
    <property type="term" value="F:asparagine-tRNA ligase activity"/>
    <property type="evidence" value="ECO:0007669"/>
    <property type="project" value="UniProtKB-EC"/>
</dbReference>
<dbReference type="InterPro" id="IPR004364">
    <property type="entry name" value="Aa-tRNA-synt_II"/>
</dbReference>
<dbReference type="InterPro" id="IPR006195">
    <property type="entry name" value="aa-tRNA-synth_II"/>
</dbReference>
<protein>
    <recommendedName>
        <fullName evidence="2">asparagine--tRNA ligase</fullName>
        <ecNumber evidence="2">6.1.1.22</ecNumber>
    </recommendedName>
</protein>
<dbReference type="InterPro" id="IPR045864">
    <property type="entry name" value="aa-tRNA-synth_II/BPL/LPL"/>
</dbReference>
<comment type="similarity">
    <text evidence="1">Belongs to the class-II aminoacyl-tRNA synthetase family.</text>
</comment>
<organism evidence="9 10">
    <name type="scientific">Ceutorhynchus assimilis</name>
    <name type="common">cabbage seed weevil</name>
    <dbReference type="NCBI Taxonomy" id="467358"/>
    <lineage>
        <taxon>Eukaryota</taxon>
        <taxon>Metazoa</taxon>
        <taxon>Ecdysozoa</taxon>
        <taxon>Arthropoda</taxon>
        <taxon>Hexapoda</taxon>
        <taxon>Insecta</taxon>
        <taxon>Pterygota</taxon>
        <taxon>Neoptera</taxon>
        <taxon>Endopterygota</taxon>
        <taxon>Coleoptera</taxon>
        <taxon>Polyphaga</taxon>
        <taxon>Cucujiformia</taxon>
        <taxon>Curculionidae</taxon>
        <taxon>Ceutorhynchinae</taxon>
        <taxon>Ceutorhynchus</taxon>
    </lineage>
</organism>
<dbReference type="InterPro" id="IPR004365">
    <property type="entry name" value="NA-bd_OB_tRNA"/>
</dbReference>
<gene>
    <name evidence="9" type="ORF">CEUTPL_LOCUS3081</name>
</gene>
<dbReference type="PROSITE" id="PS50862">
    <property type="entry name" value="AA_TRNA_LIGASE_II"/>
    <property type="match status" value="1"/>
</dbReference>
<evidence type="ECO:0000313" key="10">
    <source>
        <dbReference type="Proteomes" id="UP001152799"/>
    </source>
</evidence>